<organism evidence="1 2">
    <name type="scientific">Actinocorallia libanotica</name>
    <dbReference type="NCBI Taxonomy" id="46162"/>
    <lineage>
        <taxon>Bacteria</taxon>
        <taxon>Bacillati</taxon>
        <taxon>Actinomycetota</taxon>
        <taxon>Actinomycetes</taxon>
        <taxon>Streptosporangiales</taxon>
        <taxon>Thermomonosporaceae</taxon>
        <taxon>Actinocorallia</taxon>
    </lineage>
</organism>
<dbReference type="RefSeq" id="WP_344246535.1">
    <property type="nucleotide sequence ID" value="NZ_BAAAHH010000049.1"/>
</dbReference>
<dbReference type="EMBL" id="BAAAHH010000049">
    <property type="protein sequence ID" value="GAA0967303.1"/>
    <property type="molecule type" value="Genomic_DNA"/>
</dbReference>
<proteinExistence type="predicted"/>
<evidence type="ECO:0000313" key="2">
    <source>
        <dbReference type="Proteomes" id="UP001500665"/>
    </source>
</evidence>
<protein>
    <recommendedName>
        <fullName evidence="3">Phage protein</fullName>
    </recommendedName>
</protein>
<comment type="caution">
    <text evidence="1">The sequence shown here is derived from an EMBL/GenBank/DDBJ whole genome shotgun (WGS) entry which is preliminary data.</text>
</comment>
<evidence type="ECO:0008006" key="3">
    <source>
        <dbReference type="Google" id="ProtNLM"/>
    </source>
</evidence>
<evidence type="ECO:0000313" key="1">
    <source>
        <dbReference type="EMBL" id="GAA0967303.1"/>
    </source>
</evidence>
<reference evidence="1 2" key="1">
    <citation type="journal article" date="2019" name="Int. J. Syst. Evol. Microbiol.">
        <title>The Global Catalogue of Microorganisms (GCM) 10K type strain sequencing project: providing services to taxonomists for standard genome sequencing and annotation.</title>
        <authorList>
            <consortium name="The Broad Institute Genomics Platform"/>
            <consortium name="The Broad Institute Genome Sequencing Center for Infectious Disease"/>
            <person name="Wu L."/>
            <person name="Ma J."/>
        </authorList>
    </citation>
    <scope>NUCLEOTIDE SEQUENCE [LARGE SCALE GENOMIC DNA]</scope>
    <source>
        <strain evidence="1 2">JCM 10696</strain>
    </source>
</reference>
<accession>A0ABN1RXS6</accession>
<name>A0ABN1RXS6_9ACTN</name>
<keyword evidence="2" id="KW-1185">Reference proteome</keyword>
<dbReference type="Proteomes" id="UP001500665">
    <property type="component" value="Unassembled WGS sequence"/>
</dbReference>
<sequence length="62" mass="7113">MSGLKHGDLVQVFDAERGEFILAQFNHYEDVDVTFLAYFGTEITDSPFKYEEIEVVKVVPVE</sequence>
<gene>
    <name evidence="1" type="ORF">GCM10009550_70990</name>
</gene>